<evidence type="ECO:0000313" key="2">
    <source>
        <dbReference type="EMBL" id="GAA3584081.1"/>
    </source>
</evidence>
<proteinExistence type="predicted"/>
<feature type="transmembrane region" description="Helical" evidence="1">
    <location>
        <begin position="290"/>
        <end position="310"/>
    </location>
</feature>
<keyword evidence="1" id="KW-0812">Transmembrane</keyword>
<protein>
    <submittedName>
        <fullName evidence="2">Uncharacterized protein</fullName>
    </submittedName>
</protein>
<dbReference type="EMBL" id="BAABDQ010000021">
    <property type="protein sequence ID" value="GAA3584081.1"/>
    <property type="molecule type" value="Genomic_DNA"/>
</dbReference>
<accession>A0ABP6YI35</accession>
<evidence type="ECO:0000313" key="3">
    <source>
        <dbReference type="Proteomes" id="UP001500630"/>
    </source>
</evidence>
<keyword evidence="3" id="KW-1185">Reference proteome</keyword>
<gene>
    <name evidence="2" type="ORF">GCM10022419_077360</name>
</gene>
<feature type="transmembrane region" description="Helical" evidence="1">
    <location>
        <begin position="204"/>
        <end position="224"/>
    </location>
</feature>
<feature type="transmembrane region" description="Helical" evidence="1">
    <location>
        <begin position="28"/>
        <end position="47"/>
    </location>
</feature>
<organism evidence="2 3">
    <name type="scientific">Nonomuraea rosea</name>
    <dbReference type="NCBI Taxonomy" id="638574"/>
    <lineage>
        <taxon>Bacteria</taxon>
        <taxon>Bacillati</taxon>
        <taxon>Actinomycetota</taxon>
        <taxon>Actinomycetes</taxon>
        <taxon>Streptosporangiales</taxon>
        <taxon>Streptosporangiaceae</taxon>
        <taxon>Nonomuraea</taxon>
    </lineage>
</organism>
<keyword evidence="1" id="KW-1133">Transmembrane helix</keyword>
<feature type="transmembrane region" description="Helical" evidence="1">
    <location>
        <begin position="59"/>
        <end position="81"/>
    </location>
</feature>
<keyword evidence="1" id="KW-0472">Membrane</keyword>
<comment type="caution">
    <text evidence="2">The sequence shown here is derived from an EMBL/GenBank/DDBJ whole genome shotgun (WGS) entry which is preliminary data.</text>
</comment>
<feature type="transmembrane region" description="Helical" evidence="1">
    <location>
        <begin position="101"/>
        <end position="125"/>
    </location>
</feature>
<feature type="transmembrane region" description="Helical" evidence="1">
    <location>
        <begin position="230"/>
        <end position="251"/>
    </location>
</feature>
<feature type="transmembrane region" description="Helical" evidence="1">
    <location>
        <begin position="263"/>
        <end position="284"/>
    </location>
</feature>
<dbReference type="RefSeq" id="WP_345569782.1">
    <property type="nucleotide sequence ID" value="NZ_BAABDQ010000021.1"/>
</dbReference>
<reference evidence="3" key="1">
    <citation type="journal article" date="2019" name="Int. J. Syst. Evol. Microbiol.">
        <title>The Global Catalogue of Microorganisms (GCM) 10K type strain sequencing project: providing services to taxonomists for standard genome sequencing and annotation.</title>
        <authorList>
            <consortium name="The Broad Institute Genomics Platform"/>
            <consortium name="The Broad Institute Genome Sequencing Center for Infectious Disease"/>
            <person name="Wu L."/>
            <person name="Ma J."/>
        </authorList>
    </citation>
    <scope>NUCLEOTIDE SEQUENCE [LARGE SCALE GENOMIC DNA]</scope>
    <source>
        <strain evidence="3">JCM 17326</strain>
    </source>
</reference>
<dbReference type="Proteomes" id="UP001500630">
    <property type="component" value="Unassembled WGS sequence"/>
</dbReference>
<name>A0ABP6YI35_9ACTN</name>
<feature type="transmembrane region" description="Helical" evidence="1">
    <location>
        <begin position="174"/>
        <end position="192"/>
    </location>
</feature>
<sequence>MRRILPAFGLALLSPLVAEFLLGDFPLTSLHFLLLLAPTYGGAAVVIREVARRNRLSWPSIVLMALAYGVFEEGVMTMSLFNPDYAGLRLLDPGYLPALGIGVPWTLFVLALHTVWSISVPIALTEELAGERRTTPWLGRAGLAVAAALAVLGAAATTVFSYLNGFFVASVPQLASIVVIVALLVVAAFRLPRGAGRGAGRAPSPWLVFGVTLGAGAVFELHTVVQGLPVWVTVVALLVSEAGMAVLALTWSAGRGWNGRHRMALAGGALLTYAWHAFFAYPLVPASPGVMLASHVILGAGAVALLVAAARRAARLPQPANQDR</sequence>
<evidence type="ECO:0000256" key="1">
    <source>
        <dbReference type="SAM" id="Phobius"/>
    </source>
</evidence>
<feature type="transmembrane region" description="Helical" evidence="1">
    <location>
        <begin position="137"/>
        <end position="162"/>
    </location>
</feature>